<gene>
    <name evidence="4" type="ORF">HPC72_03545</name>
</gene>
<feature type="signal peptide" evidence="1">
    <location>
        <begin position="1"/>
        <end position="22"/>
    </location>
</feature>
<sequence>MKGALGVLALPLAFVLPLAVLSGGGDSAAPKPGGGGDVSGVPTEYQAVLKRAGSICPEVTAPALAAQIEAESNWDPAATSPAGAQGIAQFMPGTWASAGKDGDGDGRADISNPQDAIYSQGAYMCSLVEGVKKLQASGSVSGEVLDLALAAYNAGLGAVQSAGGIPQNGETPAYVERIKAAMANYVQAPGGAGGPGVAGASAGGLEDSSPVPGTFAPEAMSLPDPTPGAHGTALITPRMSTLITDVMSNYPQIVQPALYCWDAHPYNSASDHPQGRACDIPFYSCAADPQRSADPSTGTAAGNAAANWMAANAGYYGIHYIIWRGQEWDASTGVWVPYDGAGGLYDTTDCSGGHYDHIHVSVF</sequence>
<evidence type="ECO:0000313" key="4">
    <source>
        <dbReference type="EMBL" id="QKD79448.1"/>
    </source>
</evidence>
<dbReference type="InterPro" id="IPR058593">
    <property type="entry name" value="ARB_07466-like_C"/>
</dbReference>
<proteinExistence type="predicted"/>
<dbReference type="PANTHER" id="PTHR37423">
    <property type="entry name" value="SOLUBLE LYTIC MUREIN TRANSGLYCOSYLASE-RELATED"/>
    <property type="match status" value="1"/>
</dbReference>
<evidence type="ECO:0000259" key="2">
    <source>
        <dbReference type="Pfam" id="PF01464"/>
    </source>
</evidence>
<reference evidence="4 5" key="1">
    <citation type="submission" date="2020-05" db="EMBL/GenBank/DDBJ databases">
        <title>Actinomyces sp. zg-325.</title>
        <authorList>
            <person name="Yang C."/>
        </authorList>
    </citation>
    <scope>NUCLEOTIDE SEQUENCE [LARGE SCALE GENOMIC DNA]</scope>
    <source>
        <strain evidence="5">zg-325</strain>
    </source>
</reference>
<dbReference type="Pfam" id="PF01464">
    <property type="entry name" value="SLT"/>
    <property type="match status" value="1"/>
</dbReference>
<evidence type="ECO:0000259" key="3">
    <source>
        <dbReference type="Pfam" id="PF26571"/>
    </source>
</evidence>
<name>A0A6M8AZS8_9ACTO</name>
<dbReference type="Proteomes" id="UP000504752">
    <property type="component" value="Chromosome"/>
</dbReference>
<dbReference type="CDD" id="cd13399">
    <property type="entry name" value="Slt35-like"/>
    <property type="match status" value="1"/>
</dbReference>
<dbReference type="EMBL" id="CP053642">
    <property type="protein sequence ID" value="QKD79448.1"/>
    <property type="molecule type" value="Genomic_DNA"/>
</dbReference>
<dbReference type="Gene3D" id="1.10.530.10">
    <property type="match status" value="1"/>
</dbReference>
<dbReference type="Pfam" id="PF26571">
    <property type="entry name" value="VldE"/>
    <property type="match status" value="1"/>
</dbReference>
<keyword evidence="1" id="KW-0732">Signal</keyword>
<dbReference type="KEGG" id="amam:HPC72_03545"/>
<dbReference type="SUPFAM" id="SSF53955">
    <property type="entry name" value="Lysozyme-like"/>
    <property type="match status" value="1"/>
</dbReference>
<dbReference type="PANTHER" id="PTHR37423:SF2">
    <property type="entry name" value="MEMBRANE-BOUND LYTIC MUREIN TRANSGLYCOSYLASE C"/>
    <property type="match status" value="1"/>
</dbReference>
<accession>A0A6M8AZS8</accession>
<organism evidence="4 5">
    <name type="scientific">Actinomyces marmotae</name>
    <dbReference type="NCBI Taxonomy" id="2737173"/>
    <lineage>
        <taxon>Bacteria</taxon>
        <taxon>Bacillati</taxon>
        <taxon>Actinomycetota</taxon>
        <taxon>Actinomycetes</taxon>
        <taxon>Actinomycetales</taxon>
        <taxon>Actinomycetaceae</taxon>
        <taxon>Actinomyces</taxon>
    </lineage>
</organism>
<protein>
    <submittedName>
        <fullName evidence="4">Lytic transglycosylase domain-containing protein</fullName>
    </submittedName>
</protein>
<evidence type="ECO:0000313" key="5">
    <source>
        <dbReference type="Proteomes" id="UP000504752"/>
    </source>
</evidence>
<dbReference type="AlphaFoldDB" id="A0A6M8AZS8"/>
<feature type="chain" id="PRO_5038666562" evidence="1">
    <location>
        <begin position="23"/>
        <end position="363"/>
    </location>
</feature>
<feature type="domain" description="Transglycosylase SLT" evidence="2">
    <location>
        <begin position="59"/>
        <end position="169"/>
    </location>
</feature>
<evidence type="ECO:0000256" key="1">
    <source>
        <dbReference type="SAM" id="SignalP"/>
    </source>
</evidence>
<feature type="domain" description="ARB-07466-like C-terminal" evidence="3">
    <location>
        <begin position="235"/>
        <end position="343"/>
    </location>
</feature>
<keyword evidence="5" id="KW-1185">Reference proteome</keyword>
<dbReference type="InterPro" id="IPR023346">
    <property type="entry name" value="Lysozyme-like_dom_sf"/>
</dbReference>
<dbReference type="InterPro" id="IPR008258">
    <property type="entry name" value="Transglycosylase_SLT_dom_1"/>
</dbReference>